<dbReference type="GO" id="GO:0005509">
    <property type="term" value="F:calcium ion binding"/>
    <property type="evidence" value="ECO:0007669"/>
    <property type="project" value="InterPro"/>
</dbReference>
<gene>
    <name evidence="4" type="primary">cya_4</name>
    <name evidence="4" type="ORF">MFFC18_14450</name>
</gene>
<evidence type="ECO:0000313" key="5">
    <source>
        <dbReference type="Proteomes" id="UP000322214"/>
    </source>
</evidence>
<evidence type="ECO:0000256" key="1">
    <source>
        <dbReference type="ARBA" id="ARBA00004613"/>
    </source>
</evidence>
<keyword evidence="2" id="KW-0964">Secreted</keyword>
<dbReference type="Pfam" id="PF00188">
    <property type="entry name" value="CAP"/>
    <property type="match status" value="1"/>
</dbReference>
<dbReference type="CDD" id="cd05379">
    <property type="entry name" value="CAP_bacterial"/>
    <property type="match status" value="1"/>
</dbReference>
<dbReference type="InterPro" id="IPR035940">
    <property type="entry name" value="CAP_sf"/>
</dbReference>
<dbReference type="PROSITE" id="PS00330">
    <property type="entry name" value="HEMOLYSIN_CALCIUM"/>
    <property type="match status" value="2"/>
</dbReference>
<dbReference type="InterPro" id="IPR018511">
    <property type="entry name" value="Hemolysin-typ_Ca-bd_CS"/>
</dbReference>
<reference evidence="4 5" key="1">
    <citation type="submission" date="2019-08" db="EMBL/GenBank/DDBJ databases">
        <title>Deep-cultivation of Planctomycetes and their phenomic and genomic characterization uncovers novel biology.</title>
        <authorList>
            <person name="Wiegand S."/>
            <person name="Jogler M."/>
            <person name="Boedeker C."/>
            <person name="Pinto D."/>
            <person name="Vollmers J."/>
            <person name="Rivas-Marin E."/>
            <person name="Kohn T."/>
            <person name="Peeters S.H."/>
            <person name="Heuer A."/>
            <person name="Rast P."/>
            <person name="Oberbeckmann S."/>
            <person name="Bunk B."/>
            <person name="Jeske O."/>
            <person name="Meyerdierks A."/>
            <person name="Storesund J.E."/>
            <person name="Kallscheuer N."/>
            <person name="Luecker S."/>
            <person name="Lage O.M."/>
            <person name="Pohl T."/>
            <person name="Merkel B.J."/>
            <person name="Hornburger P."/>
            <person name="Mueller R.-W."/>
            <person name="Bruemmer F."/>
            <person name="Labrenz M."/>
            <person name="Spormann A.M."/>
            <person name="Op den Camp H."/>
            <person name="Overmann J."/>
            <person name="Amann R."/>
            <person name="Jetten M.S.M."/>
            <person name="Mascher T."/>
            <person name="Medema M.H."/>
            <person name="Devos D.P."/>
            <person name="Kaster A.-K."/>
            <person name="Ovreas L."/>
            <person name="Rohde M."/>
            <person name="Galperin M.Y."/>
            <person name="Jogler C."/>
        </authorList>
    </citation>
    <scope>NUCLEOTIDE SEQUENCE [LARGE SCALE GENOMIC DNA]</scope>
    <source>
        <strain evidence="4 5">FC18</strain>
    </source>
</reference>
<proteinExistence type="predicted"/>
<dbReference type="PRINTS" id="PR00313">
    <property type="entry name" value="CABNDNGRPT"/>
</dbReference>
<dbReference type="InterPro" id="IPR001343">
    <property type="entry name" value="Hemolysn_Ca-bd"/>
</dbReference>
<dbReference type="RefSeq" id="WP_075083211.1">
    <property type="nucleotide sequence ID" value="NZ_CP042912.1"/>
</dbReference>
<dbReference type="Gene3D" id="2.150.10.10">
    <property type="entry name" value="Serralysin-like metalloprotease, C-terminal"/>
    <property type="match status" value="3"/>
</dbReference>
<dbReference type="InterPro" id="IPR014044">
    <property type="entry name" value="CAP_dom"/>
</dbReference>
<evidence type="ECO:0000313" key="4">
    <source>
        <dbReference type="EMBL" id="QEG21587.1"/>
    </source>
</evidence>
<name>A0A5B9P4Q3_9BACT</name>
<dbReference type="PANTHER" id="PTHR38340:SF1">
    <property type="entry name" value="S-LAYER PROTEIN"/>
    <property type="match status" value="1"/>
</dbReference>
<dbReference type="PANTHER" id="PTHR38340">
    <property type="entry name" value="S-LAYER PROTEIN"/>
    <property type="match status" value="1"/>
</dbReference>
<dbReference type="EMBL" id="CP042912">
    <property type="protein sequence ID" value="QEG21587.1"/>
    <property type="molecule type" value="Genomic_DNA"/>
</dbReference>
<evidence type="ECO:0000259" key="3">
    <source>
        <dbReference type="Pfam" id="PF00188"/>
    </source>
</evidence>
<evidence type="ECO:0000256" key="2">
    <source>
        <dbReference type="ARBA" id="ARBA00022525"/>
    </source>
</evidence>
<dbReference type="SUPFAM" id="SSF51120">
    <property type="entry name" value="beta-Roll"/>
    <property type="match status" value="3"/>
</dbReference>
<dbReference type="SUPFAM" id="SSF55797">
    <property type="entry name" value="PR-1-like"/>
    <property type="match status" value="1"/>
</dbReference>
<keyword evidence="5" id="KW-1185">Reference proteome</keyword>
<dbReference type="GO" id="GO:0005576">
    <property type="term" value="C:extracellular region"/>
    <property type="evidence" value="ECO:0007669"/>
    <property type="project" value="UniProtKB-SubCell"/>
</dbReference>
<dbReference type="Proteomes" id="UP000322214">
    <property type="component" value="Chromosome"/>
</dbReference>
<dbReference type="InterPro" id="IPR050557">
    <property type="entry name" value="RTX_toxin/Mannuronan_C5-epim"/>
</dbReference>
<accession>A0A5B9P4Q3</accession>
<dbReference type="Pfam" id="PF00353">
    <property type="entry name" value="HemolysinCabind"/>
    <property type="match status" value="4"/>
</dbReference>
<dbReference type="Gene3D" id="3.40.33.10">
    <property type="entry name" value="CAP"/>
    <property type="match status" value="1"/>
</dbReference>
<protein>
    <submittedName>
        <fullName evidence="4">Bifunctional hemolysin/adenylate cyclase</fullName>
    </submittedName>
</protein>
<comment type="subcellular location">
    <subcellularLocation>
        <location evidence="1">Secreted</location>
    </subcellularLocation>
</comment>
<feature type="domain" description="SCP" evidence="3">
    <location>
        <begin position="353"/>
        <end position="464"/>
    </location>
</feature>
<dbReference type="InterPro" id="IPR011049">
    <property type="entry name" value="Serralysin-like_metalloprot_C"/>
</dbReference>
<dbReference type="STRING" id="980251.GCA_001642875_00418"/>
<organism evidence="4 5">
    <name type="scientific">Mariniblastus fucicola</name>
    <dbReference type="NCBI Taxonomy" id="980251"/>
    <lineage>
        <taxon>Bacteria</taxon>
        <taxon>Pseudomonadati</taxon>
        <taxon>Planctomycetota</taxon>
        <taxon>Planctomycetia</taxon>
        <taxon>Pirellulales</taxon>
        <taxon>Pirellulaceae</taxon>
        <taxon>Mariniblastus</taxon>
    </lineage>
</organism>
<dbReference type="AlphaFoldDB" id="A0A5B9P4Q3"/>
<sequence length="469" mass="49041">MNRRIKSKSRFQSYQQLEAKNLLAAIYHNPDSGILYIAGDSGANVGQVSVSGDNVVAQIDGQSYSGASDDVTDIIFIGYDGNDTFTNLSDLDSSMYGHLGNDTLTGGGGDDNLVGGAGNDTIQGLDGDDRIVGADGNDTLEGGDGEDRIFGTAGTNTIYGGAGDDTIYGSEDADEIYGDAGADKIYALGGDDILYTGTGGVEGGSFDEGDLAMGHGGDDEFYGSTGLNIFYGGDGDDIMVGGSGENRMHGQAGDDTLTGGEKGDYMTGADGDDTFDGRGGVDYYNVGDGSDTIVYSQSYVPTDVHVTNNGGTAETRIQNELVSNATWVQFADRTISADQAYYLTVDETNFSSLNGYRVSSSVGFVSKPSDLADFAYNWSLQMASAGTLSHSTESDRASLYVGDRSAVGENVAMVSDTGQSDVQIANYFLSLWQSSSAHNSNLLNSNYQEVGIGIVKSGGAWWATQIFMG</sequence>
<dbReference type="KEGG" id="mff:MFFC18_14450"/>